<sequence>MRRAGNALAERKQNPTGGKVETEKHLRPKRSIKVILPNTSLHLATNALIYRVGELQESRRNFGSVSTGWRDADRERERLRYMLRRGAASVWLLLHRSLVFHTTPLGSAIPANAL</sequence>
<protein>
    <submittedName>
        <fullName evidence="2">Uncharacterized protein</fullName>
    </submittedName>
</protein>
<reference evidence="2 3" key="1">
    <citation type="submission" date="2023-09" db="EMBL/GenBank/DDBJ databases">
        <authorList>
            <person name="Wang M."/>
        </authorList>
    </citation>
    <scope>NUCLEOTIDE SEQUENCE [LARGE SCALE GENOMIC DNA]</scope>
    <source>
        <strain evidence="2">GT-2023</strain>
        <tissue evidence="2">Liver</tissue>
    </source>
</reference>
<gene>
    <name evidence="2" type="ORF">QQF64_025436</name>
</gene>
<dbReference type="EMBL" id="JAYMGO010000003">
    <property type="protein sequence ID" value="KAL1278763.1"/>
    <property type="molecule type" value="Genomic_DNA"/>
</dbReference>
<name>A0ABR3NP53_9TELE</name>
<evidence type="ECO:0000256" key="1">
    <source>
        <dbReference type="SAM" id="MobiDB-lite"/>
    </source>
</evidence>
<evidence type="ECO:0000313" key="2">
    <source>
        <dbReference type="EMBL" id="KAL1278763.1"/>
    </source>
</evidence>
<dbReference type="Proteomes" id="UP001558613">
    <property type="component" value="Unassembled WGS sequence"/>
</dbReference>
<proteinExistence type="predicted"/>
<keyword evidence="3" id="KW-1185">Reference proteome</keyword>
<organism evidence="2 3">
    <name type="scientific">Cirrhinus molitorella</name>
    <name type="common">mud carp</name>
    <dbReference type="NCBI Taxonomy" id="172907"/>
    <lineage>
        <taxon>Eukaryota</taxon>
        <taxon>Metazoa</taxon>
        <taxon>Chordata</taxon>
        <taxon>Craniata</taxon>
        <taxon>Vertebrata</taxon>
        <taxon>Euteleostomi</taxon>
        <taxon>Actinopterygii</taxon>
        <taxon>Neopterygii</taxon>
        <taxon>Teleostei</taxon>
        <taxon>Ostariophysi</taxon>
        <taxon>Cypriniformes</taxon>
        <taxon>Cyprinidae</taxon>
        <taxon>Labeoninae</taxon>
        <taxon>Labeonini</taxon>
        <taxon>Cirrhinus</taxon>
    </lineage>
</organism>
<feature type="region of interest" description="Disordered" evidence="1">
    <location>
        <begin position="1"/>
        <end position="25"/>
    </location>
</feature>
<evidence type="ECO:0000313" key="3">
    <source>
        <dbReference type="Proteomes" id="UP001558613"/>
    </source>
</evidence>
<comment type="caution">
    <text evidence="2">The sequence shown here is derived from an EMBL/GenBank/DDBJ whole genome shotgun (WGS) entry which is preliminary data.</text>
</comment>
<accession>A0ABR3NP53</accession>